<dbReference type="Pfam" id="PF18701">
    <property type="entry name" value="DUF5641"/>
    <property type="match status" value="1"/>
</dbReference>
<evidence type="ECO:0000313" key="2">
    <source>
        <dbReference type="EnsemblMetazoa" id="MESCA010929-PA"/>
    </source>
</evidence>
<reference evidence="3" key="1">
    <citation type="submission" date="2013-02" db="EMBL/GenBank/DDBJ databases">
        <authorList>
            <person name="Hughes D."/>
        </authorList>
    </citation>
    <scope>NUCLEOTIDE SEQUENCE</scope>
    <source>
        <strain>Durham</strain>
        <strain evidence="3">NC isolate 2 -- Noor lab</strain>
    </source>
</reference>
<organism evidence="2 3">
    <name type="scientific">Megaselia scalaris</name>
    <name type="common">Humpbacked fly</name>
    <name type="synonym">Phora scalaris</name>
    <dbReference type="NCBI Taxonomy" id="36166"/>
    <lineage>
        <taxon>Eukaryota</taxon>
        <taxon>Metazoa</taxon>
        <taxon>Ecdysozoa</taxon>
        <taxon>Arthropoda</taxon>
        <taxon>Hexapoda</taxon>
        <taxon>Insecta</taxon>
        <taxon>Pterygota</taxon>
        <taxon>Neoptera</taxon>
        <taxon>Endopterygota</taxon>
        <taxon>Diptera</taxon>
        <taxon>Brachycera</taxon>
        <taxon>Muscomorpha</taxon>
        <taxon>Platypezoidea</taxon>
        <taxon>Phoridae</taxon>
        <taxon>Megaseliini</taxon>
        <taxon>Megaselia</taxon>
    </lineage>
</organism>
<evidence type="ECO:0000259" key="1">
    <source>
        <dbReference type="Pfam" id="PF18701"/>
    </source>
</evidence>
<accession>T1H3U1</accession>
<evidence type="ECO:0000313" key="3">
    <source>
        <dbReference type="Proteomes" id="UP000015102"/>
    </source>
</evidence>
<dbReference type="EMBL" id="CAQQ02389308">
    <property type="status" value="NOT_ANNOTATED_CDS"/>
    <property type="molecule type" value="Genomic_DNA"/>
</dbReference>
<keyword evidence="3" id="KW-1185">Reference proteome</keyword>
<reference evidence="2" key="2">
    <citation type="submission" date="2015-06" db="UniProtKB">
        <authorList>
            <consortium name="EnsemblMetazoa"/>
        </authorList>
    </citation>
    <scope>IDENTIFICATION</scope>
</reference>
<dbReference type="AlphaFoldDB" id="T1H3U1"/>
<proteinExistence type="predicted"/>
<dbReference type="EMBL" id="CAQQ02389309">
    <property type="status" value="NOT_ANNOTATED_CDS"/>
    <property type="molecule type" value="Genomic_DNA"/>
</dbReference>
<dbReference type="Proteomes" id="UP000015102">
    <property type="component" value="Unassembled WGS sequence"/>
</dbReference>
<sequence>MLKILRQNPANNNTASRYHLQGIQYKNFTQSPKWQIQGTKIKKNDLVIIEEPNIFSHKWPIGVVHPGIGGLKQADRSKLEPFKLQEMTQY</sequence>
<dbReference type="InterPro" id="IPR040676">
    <property type="entry name" value="DUF5641"/>
</dbReference>
<dbReference type="EnsemblMetazoa" id="MESCA010929-RA">
    <property type="protein sequence ID" value="MESCA010929-PA"/>
    <property type="gene ID" value="MESCA010929"/>
</dbReference>
<feature type="domain" description="DUF5641" evidence="1">
    <location>
        <begin position="26"/>
        <end position="65"/>
    </location>
</feature>
<name>T1H3U1_MEGSC</name>
<dbReference type="HOGENOM" id="CLU_2443347_0_0_1"/>
<protein>
    <recommendedName>
        <fullName evidence="1">DUF5641 domain-containing protein</fullName>
    </recommendedName>
</protein>